<dbReference type="Proteomes" id="UP000694864">
    <property type="component" value="Chromosome 14"/>
</dbReference>
<dbReference type="Pfam" id="PF08268">
    <property type="entry name" value="FBA_3"/>
    <property type="match status" value="1"/>
</dbReference>
<keyword evidence="2" id="KW-1185">Reference proteome</keyword>
<dbReference type="InterPro" id="IPR017451">
    <property type="entry name" value="F-box-assoc_interact_dom"/>
</dbReference>
<dbReference type="SMART" id="SM00256">
    <property type="entry name" value="FBOX"/>
    <property type="match status" value="1"/>
</dbReference>
<dbReference type="InterPro" id="IPR013187">
    <property type="entry name" value="F-box-assoc_dom_typ3"/>
</dbReference>
<sequence length="472" mass="53382">MKRRNNEKDRLRSIASKTNPIPFVLKIVSVTVKFLKTHQKKQLCRVESTSLSLERDERDSNKYDEKDTSLSKVASIPFQSKERDCNTEKGTSLSKLDSIPLDLEIEILARLPAKSLVKFQCVSKIWSSIIRSQSFVDSFFSMSSSRTQSRFLISFSKGALPKIGDNLMFISSASYDREEASCLITNVDLILPFDSYLDRCCNCSSVHGLIGCAKSGPFIVCNPSTGKVTILPYSGSHTSLGYDPVGDQFKALILLSHPHLNHDFLVHEVLTLGGDSSSWTRSKVTSPPYYTVTKTISINGFVFFGAWTPTRDKNPVIVCFDVRHESISFIKAPVDVVYWEGESILIDYKGKLAAITRHPYHHFSSFNFWILEDMQKHDWSKQTFTLPFSLGLGTNMISSGINKAGEIIFASRRLSRDVQPFYIFYYNVERKDIRKVILKGIADDGQFRRRYGFGDEVCVYISPEHVESIASL</sequence>
<evidence type="ECO:0000313" key="2">
    <source>
        <dbReference type="Proteomes" id="UP000694864"/>
    </source>
</evidence>
<protein>
    <submittedName>
        <fullName evidence="3">F-box protein At1g30790-like</fullName>
    </submittedName>
</protein>
<evidence type="ECO:0000313" key="3">
    <source>
        <dbReference type="RefSeq" id="XP_010462998.1"/>
    </source>
</evidence>
<gene>
    <name evidence="3" type="primary">LOC104743641</name>
</gene>
<dbReference type="CDD" id="cd22157">
    <property type="entry name" value="F-box_AtFBW1-like"/>
    <property type="match status" value="1"/>
</dbReference>
<organism evidence="2 3">
    <name type="scientific">Camelina sativa</name>
    <name type="common">False flax</name>
    <name type="synonym">Myagrum sativum</name>
    <dbReference type="NCBI Taxonomy" id="90675"/>
    <lineage>
        <taxon>Eukaryota</taxon>
        <taxon>Viridiplantae</taxon>
        <taxon>Streptophyta</taxon>
        <taxon>Embryophyta</taxon>
        <taxon>Tracheophyta</taxon>
        <taxon>Spermatophyta</taxon>
        <taxon>Magnoliopsida</taxon>
        <taxon>eudicotyledons</taxon>
        <taxon>Gunneridae</taxon>
        <taxon>Pentapetalae</taxon>
        <taxon>rosids</taxon>
        <taxon>malvids</taxon>
        <taxon>Brassicales</taxon>
        <taxon>Brassicaceae</taxon>
        <taxon>Camelineae</taxon>
        <taxon>Camelina</taxon>
    </lineage>
</organism>
<dbReference type="PANTHER" id="PTHR31111">
    <property type="entry name" value="BNAA05G37150D PROTEIN-RELATED"/>
    <property type="match status" value="1"/>
</dbReference>
<reference evidence="3" key="2">
    <citation type="submission" date="2025-08" db="UniProtKB">
        <authorList>
            <consortium name="RefSeq"/>
        </authorList>
    </citation>
    <scope>IDENTIFICATION</scope>
    <source>
        <tissue evidence="3">Leaf</tissue>
    </source>
</reference>
<reference evidence="2" key="1">
    <citation type="journal article" date="2014" name="Nat. Commun.">
        <title>The emerging biofuel crop Camelina sativa retains a highly undifferentiated hexaploid genome structure.</title>
        <authorList>
            <person name="Kagale S."/>
            <person name="Koh C."/>
            <person name="Nixon J."/>
            <person name="Bollina V."/>
            <person name="Clarke W.E."/>
            <person name="Tuteja R."/>
            <person name="Spillane C."/>
            <person name="Robinson S.J."/>
            <person name="Links M.G."/>
            <person name="Clarke C."/>
            <person name="Higgins E.E."/>
            <person name="Huebert T."/>
            <person name="Sharpe A.G."/>
            <person name="Parkin I.A."/>
        </authorList>
    </citation>
    <scope>NUCLEOTIDE SEQUENCE [LARGE SCALE GENOMIC DNA]</scope>
    <source>
        <strain evidence="2">cv. DH55</strain>
    </source>
</reference>
<dbReference type="Pfam" id="PF00646">
    <property type="entry name" value="F-box"/>
    <property type="match status" value="1"/>
</dbReference>
<evidence type="ECO:0000259" key="1">
    <source>
        <dbReference type="PROSITE" id="PS50181"/>
    </source>
</evidence>
<dbReference type="GeneID" id="104743641"/>
<name>A0ABM0VYC0_CAMSA</name>
<dbReference type="InterPro" id="IPR036047">
    <property type="entry name" value="F-box-like_dom_sf"/>
</dbReference>
<accession>A0ABM0VYC0</accession>
<dbReference type="InterPro" id="IPR001810">
    <property type="entry name" value="F-box_dom"/>
</dbReference>
<dbReference type="PANTHER" id="PTHR31111:SF100">
    <property type="entry name" value="F-BOX DOMAIN-CONTAINING PROTEIN"/>
    <property type="match status" value="1"/>
</dbReference>
<feature type="domain" description="F-box" evidence="1">
    <location>
        <begin position="93"/>
        <end position="143"/>
    </location>
</feature>
<dbReference type="RefSeq" id="XP_010462998.1">
    <property type="nucleotide sequence ID" value="XM_010464696.1"/>
</dbReference>
<dbReference type="NCBIfam" id="TIGR01640">
    <property type="entry name" value="F_box_assoc_1"/>
    <property type="match status" value="1"/>
</dbReference>
<proteinExistence type="predicted"/>
<dbReference type="SUPFAM" id="SSF81383">
    <property type="entry name" value="F-box domain"/>
    <property type="match status" value="1"/>
</dbReference>
<dbReference type="PROSITE" id="PS50181">
    <property type="entry name" value="FBOX"/>
    <property type="match status" value="1"/>
</dbReference>